<dbReference type="InterPro" id="IPR027266">
    <property type="entry name" value="TrmE/GcvT-like"/>
</dbReference>
<evidence type="ECO:0008006" key="8">
    <source>
        <dbReference type="Google" id="ProtNLM"/>
    </source>
</evidence>
<evidence type="ECO:0000256" key="2">
    <source>
        <dbReference type="SAM" id="MobiDB-lite"/>
    </source>
</evidence>
<evidence type="ECO:0000313" key="6">
    <source>
        <dbReference type="EMBL" id="KAJ8980037.1"/>
    </source>
</evidence>
<evidence type="ECO:0000259" key="5">
    <source>
        <dbReference type="Pfam" id="PF16350"/>
    </source>
</evidence>
<dbReference type="Gene3D" id="3.30.70.1400">
    <property type="entry name" value="Aminomethyltransferase beta-barrel domains"/>
    <property type="match status" value="1"/>
</dbReference>
<dbReference type="InterPro" id="IPR029043">
    <property type="entry name" value="GcvT/YgfZ_C"/>
</dbReference>
<dbReference type="Gene3D" id="3.30.9.10">
    <property type="entry name" value="D-Amino Acid Oxidase, subunit A, domain 2"/>
    <property type="match status" value="2"/>
</dbReference>
<feature type="domain" description="FAD dependent oxidoreductase" evidence="3">
    <location>
        <begin position="6"/>
        <end position="307"/>
    </location>
</feature>
<dbReference type="SUPFAM" id="SSF101790">
    <property type="entry name" value="Aminomethyltransferase beta-barrel domain"/>
    <property type="match status" value="1"/>
</dbReference>
<comment type="caution">
    <text evidence="6">The sequence shown here is derived from an EMBL/GenBank/DDBJ whole genome shotgun (WGS) entry which is preliminary data.</text>
</comment>
<dbReference type="EMBL" id="JAPWTJ010000295">
    <property type="protein sequence ID" value="KAJ8980037.1"/>
    <property type="molecule type" value="Genomic_DNA"/>
</dbReference>
<accession>A0ABQ9JQ44</accession>
<dbReference type="SUPFAM" id="SSF51905">
    <property type="entry name" value="FAD/NAD(P)-binding domain"/>
    <property type="match status" value="1"/>
</dbReference>
<dbReference type="PANTHER" id="PTHR43757">
    <property type="entry name" value="AMINOMETHYLTRANSFERASE"/>
    <property type="match status" value="1"/>
</dbReference>
<dbReference type="Gene3D" id="3.50.50.60">
    <property type="entry name" value="FAD/NAD(P)-binding domain"/>
    <property type="match status" value="2"/>
</dbReference>
<comment type="similarity">
    <text evidence="1">Belongs to the GcvT family.</text>
</comment>
<proteinExistence type="inferred from homology"/>
<evidence type="ECO:0000313" key="7">
    <source>
        <dbReference type="Proteomes" id="UP001162164"/>
    </source>
</evidence>
<dbReference type="InterPro" id="IPR036188">
    <property type="entry name" value="FAD/NAD-bd_sf"/>
</dbReference>
<reference evidence="6" key="1">
    <citation type="journal article" date="2023" name="Insect Mol. Biol.">
        <title>Genome sequencing provides insights into the evolution of gene families encoding plant cell wall-degrading enzymes in longhorned beetles.</title>
        <authorList>
            <person name="Shin N.R."/>
            <person name="Okamura Y."/>
            <person name="Kirsch R."/>
            <person name="Pauchet Y."/>
        </authorList>
    </citation>
    <scope>NUCLEOTIDE SEQUENCE</scope>
    <source>
        <strain evidence="6">MMC_N1</strain>
    </source>
</reference>
<dbReference type="SUPFAM" id="SSF54373">
    <property type="entry name" value="FAD-linked reductases, C-terminal domain"/>
    <property type="match status" value="1"/>
</dbReference>
<evidence type="ECO:0000259" key="3">
    <source>
        <dbReference type="Pfam" id="PF01266"/>
    </source>
</evidence>
<dbReference type="Pfam" id="PF01571">
    <property type="entry name" value="GCV_T"/>
    <property type="match status" value="1"/>
</dbReference>
<evidence type="ECO:0000256" key="1">
    <source>
        <dbReference type="ARBA" id="ARBA00008609"/>
    </source>
</evidence>
<dbReference type="InterPro" id="IPR006222">
    <property type="entry name" value="GCVT_N"/>
</dbReference>
<dbReference type="Proteomes" id="UP001162164">
    <property type="component" value="Unassembled WGS sequence"/>
</dbReference>
<dbReference type="Gene3D" id="3.30.1360.120">
    <property type="entry name" value="Probable tRNA modification gtpase trme, domain 1"/>
    <property type="match status" value="1"/>
</dbReference>
<organism evidence="6 7">
    <name type="scientific">Molorchus minor</name>
    <dbReference type="NCBI Taxonomy" id="1323400"/>
    <lineage>
        <taxon>Eukaryota</taxon>
        <taxon>Metazoa</taxon>
        <taxon>Ecdysozoa</taxon>
        <taxon>Arthropoda</taxon>
        <taxon>Hexapoda</taxon>
        <taxon>Insecta</taxon>
        <taxon>Pterygota</taxon>
        <taxon>Neoptera</taxon>
        <taxon>Endopterygota</taxon>
        <taxon>Coleoptera</taxon>
        <taxon>Polyphaga</taxon>
        <taxon>Cucujiformia</taxon>
        <taxon>Chrysomeloidea</taxon>
        <taxon>Cerambycidae</taxon>
        <taxon>Lamiinae</taxon>
        <taxon>Monochamini</taxon>
        <taxon>Molorchus</taxon>
    </lineage>
</organism>
<dbReference type="PANTHER" id="PTHR43757:SF15">
    <property type="entry name" value="PYRUVATE DEHYDROGENASE PHOSPHATASE REGULATORY SUBUNIT, MITOCHONDRIAL-LIKE"/>
    <property type="match status" value="1"/>
</dbReference>
<keyword evidence="7" id="KW-1185">Reference proteome</keyword>
<gene>
    <name evidence="6" type="ORF">NQ317_019725</name>
</gene>
<feature type="region of interest" description="Disordered" evidence="2">
    <location>
        <begin position="821"/>
        <end position="852"/>
    </location>
</feature>
<dbReference type="Pfam" id="PF16350">
    <property type="entry name" value="FAO_M"/>
    <property type="match status" value="1"/>
</dbReference>
<evidence type="ECO:0000259" key="4">
    <source>
        <dbReference type="Pfam" id="PF01571"/>
    </source>
</evidence>
<dbReference type="Pfam" id="PF01266">
    <property type="entry name" value="DAO"/>
    <property type="match status" value="1"/>
</dbReference>
<dbReference type="InterPro" id="IPR032503">
    <property type="entry name" value="FAO_M"/>
</dbReference>
<name>A0ABQ9JQ44_9CUCU</name>
<dbReference type="InterPro" id="IPR028896">
    <property type="entry name" value="GcvT/YgfZ/DmdA"/>
</dbReference>
<feature type="domain" description="FAD dependent oxidoreductase central" evidence="5">
    <location>
        <begin position="310"/>
        <end position="365"/>
    </location>
</feature>
<dbReference type="Gene3D" id="2.40.30.110">
    <property type="entry name" value="Aminomethyltransferase beta-barrel domains"/>
    <property type="match status" value="1"/>
</dbReference>
<dbReference type="SUPFAM" id="SSF103025">
    <property type="entry name" value="Folate-binding domain"/>
    <property type="match status" value="1"/>
</dbReference>
<protein>
    <recommendedName>
        <fullName evidence="8">Pyruvate dehydrogenase phosphatase regulatory subunit, mitochondrial</fullName>
    </recommendedName>
</protein>
<sequence length="1070" mass="121221">MNGRFWHIDCELLTPKQCKEKCPLLNIDDIIGGLWIPGDGVGDPYETCLSVISEAKKMGVKVIENCIVKKINQCNGKVTSVDTDLGKVNCEYFINCAGFWARGVGQLSEPYVKVPLHAVEHYYLHTKPIPGLDPMLPVVRDQDGYIYFRENNGRLLAGGFEPVAKPAFEDGKIPVQHSCTCAPVNVMVFPEGAEGATSHQELGLIVFYYLMLAAHLSLEVRISSSKERQLPEDWDHFHVLLEQLLHRVPSLGSAVLDKLCNGPEAFSPDCKWIVGEAPEIRNYLIAAGMKTVGVAAAGGVGKATAELVVNGETGFDMYELEVSRFLGLHNNRKFLRDRVKEVPGLHYGIIYPFHEFQTGRNLRMSPVYPKLSEAGAVFGQVMGYERPTWFDPDHMQEQESPDWSTPYRMAYTNTFGKPPWFEFVAKEYAACREGVGISDYSSFTKIDLWSKGNEVVEALQYVCSNDVDVPVGSIIHTGMQNRHGGYENDCSLARLSENHYMMIAPTIQQTRCKVWLQKHLPPTVAMSDVTSMFTALCIIGPFTRTLLSELTDTDLNPRNFPFFTFKMLDVGLANGIRTMNLTHTGELGYVLYIPNEFALHVYSSLIQAGEKYGIAHTGHYATRALRVEKFYAFWGQDLDTTTTPLECGRVWRVKFDKKVDFIGRDALLKQRDEGVKRMYLQLILEDHCNENDVWPWGGEPIYRNGKYVGMTTTTGYGYTFKKQTEGEGNAEARFALDEVSNYLDCRYVSAMEATWRRRPEFKLHDRSHSVIVLSGQHNIVYDPDYDLSEDRLDRPCKLEAWFHLNAQNIESRRFRYIESITSGSPKRDDGADGRSLPNRSVPSPIHFPSPTSVQSMRRHRNEFLRGHLHSPKPALTDRRIQSLFAAFLCQMRRLFGLIVCVLTDETLGQIPDLWHRRQLFPPSRGVPRREAIQLAIQEIESLVRRLRPNLCLATLGVTPFPDDDDAFGVHTNDDDDNALNVDQKRIFLRIVCLGFVENIDESGVRQKVTNEYITSGDFEVDIAGMRFRARANIHSPILPTKHPDKERDAYQATRGKNNEENDVNQIVKAV</sequence>
<feature type="domain" description="GCVT N-terminal" evidence="4">
    <location>
        <begin position="368"/>
        <end position="657"/>
    </location>
</feature>
<dbReference type="InterPro" id="IPR006076">
    <property type="entry name" value="FAD-dep_OxRdtase"/>
</dbReference>